<evidence type="ECO:0008006" key="4">
    <source>
        <dbReference type="Google" id="ProtNLM"/>
    </source>
</evidence>
<dbReference type="EMBL" id="CANHGI010000003">
    <property type="protein sequence ID" value="CAI5445718.1"/>
    <property type="molecule type" value="Genomic_DNA"/>
</dbReference>
<keyword evidence="1" id="KW-0732">Signal</keyword>
<evidence type="ECO:0000256" key="1">
    <source>
        <dbReference type="SAM" id="SignalP"/>
    </source>
</evidence>
<reference evidence="2" key="1">
    <citation type="submission" date="2022-11" db="EMBL/GenBank/DDBJ databases">
        <authorList>
            <person name="Kikuchi T."/>
        </authorList>
    </citation>
    <scope>NUCLEOTIDE SEQUENCE</scope>
    <source>
        <strain evidence="2">PS1010</strain>
    </source>
</reference>
<keyword evidence="3" id="KW-1185">Reference proteome</keyword>
<comment type="caution">
    <text evidence="2">The sequence shown here is derived from an EMBL/GenBank/DDBJ whole genome shotgun (WGS) entry which is preliminary data.</text>
</comment>
<protein>
    <recommendedName>
        <fullName evidence="4">SXP/RAL-2 family protein Ani s 5-like cation-binding domain-containing protein</fullName>
    </recommendedName>
</protein>
<evidence type="ECO:0000313" key="2">
    <source>
        <dbReference type="EMBL" id="CAI5445718.1"/>
    </source>
</evidence>
<dbReference type="Proteomes" id="UP001152747">
    <property type="component" value="Unassembled WGS sequence"/>
</dbReference>
<sequence length="343" mass="40729">MAKIQFFVIICIFFVESQSGEDYENIPMIVSDDESLTLTSSNSTTYIIDSKNRSDFSLFETYLPLFMLILDLPEKDKEKLEDYMKDKTYEKLKYEIDAKVKKYPNTVLNKLNNSIIYNIQTIDQIDEKTTKVVTGYHNASIYNAIRSVWLKQLRPFLPIIDQLAIMQYFSQRKAAEYERMSIWARIWENLSMWMYGRTKNRAVLECYANHPKCVREAMEQLTMEQRIDLDLAADENQFELVDEIIRKKLEENNMTQELDDWLNDNRPPKSLEIILEERTDVEEDALQRLRDNGVLSSLKHYYKAVIESRNLADQEEIRQFVDSMNDTFARCFDPLREQFFSNF</sequence>
<gene>
    <name evidence="2" type="ORF">CAMP_LOCUS8355</name>
</gene>
<feature type="signal peptide" evidence="1">
    <location>
        <begin position="1"/>
        <end position="19"/>
    </location>
</feature>
<proteinExistence type="predicted"/>
<accession>A0A9P1N0R8</accession>
<name>A0A9P1N0R8_9PELO</name>
<feature type="chain" id="PRO_5040164810" description="SXP/RAL-2 family protein Ani s 5-like cation-binding domain-containing protein" evidence="1">
    <location>
        <begin position="20"/>
        <end position="343"/>
    </location>
</feature>
<dbReference type="AlphaFoldDB" id="A0A9P1N0R8"/>
<evidence type="ECO:0000313" key="3">
    <source>
        <dbReference type="Proteomes" id="UP001152747"/>
    </source>
</evidence>
<organism evidence="2 3">
    <name type="scientific">Caenorhabditis angaria</name>
    <dbReference type="NCBI Taxonomy" id="860376"/>
    <lineage>
        <taxon>Eukaryota</taxon>
        <taxon>Metazoa</taxon>
        <taxon>Ecdysozoa</taxon>
        <taxon>Nematoda</taxon>
        <taxon>Chromadorea</taxon>
        <taxon>Rhabditida</taxon>
        <taxon>Rhabditina</taxon>
        <taxon>Rhabditomorpha</taxon>
        <taxon>Rhabditoidea</taxon>
        <taxon>Rhabditidae</taxon>
        <taxon>Peloderinae</taxon>
        <taxon>Caenorhabditis</taxon>
    </lineage>
</organism>
<dbReference type="OrthoDB" id="5867312at2759"/>